<gene>
    <name evidence="2" type="ORF">BFGS077_003832</name>
    <name evidence="1" type="ORF">F2Z89_07530</name>
</gene>
<accession>A0A1C0WTE4</accession>
<dbReference type="RefSeq" id="WP_009293241.1">
    <property type="nucleotide sequence ID" value="NZ_CP036550.1"/>
</dbReference>
<proteinExistence type="predicted"/>
<evidence type="ECO:0000313" key="3">
    <source>
        <dbReference type="Proteomes" id="UP000460666"/>
    </source>
</evidence>
<reference evidence="2" key="4">
    <citation type="submission" date="2024-03" db="EMBL/GenBank/DDBJ databases">
        <title>A gut symbiont ubiquitin homologue binds and inactivates peptidyl-prolyl isomerase to mediate the interbacterial arms race in the human gut.</title>
        <authorList>
            <person name="Jiang K."/>
            <person name="Li W."/>
            <person name="Tong M."/>
            <person name="Xu J."/>
            <person name="Chen Z."/>
            <person name="Yang Y."/>
            <person name="Zang Y."/>
            <person name="Jiao X."/>
            <person name="Liu C."/>
            <person name="Lim B."/>
            <person name="Jiang X."/>
            <person name="Wang J."/>
            <person name="Wu D."/>
            <person name="Wang M."/>
            <person name="Liu S.-J."/>
            <person name="Shao F."/>
            <person name="Gao X."/>
        </authorList>
    </citation>
    <scope>NUCLEOTIDE SEQUENCE</scope>
    <source>
        <strain evidence="2">GS077</strain>
    </source>
</reference>
<reference evidence="1 3" key="1">
    <citation type="journal article" date="2019" name="Nat. Med.">
        <title>A library of human gut bacterial isolates paired with longitudinal multiomics data enables mechanistic microbiome research.</title>
        <authorList>
            <person name="Poyet M."/>
            <person name="Groussin M."/>
            <person name="Gibbons S.M."/>
            <person name="Avila-Pacheco J."/>
            <person name="Jiang X."/>
            <person name="Kearney S.M."/>
            <person name="Perrotta A.R."/>
            <person name="Berdy B."/>
            <person name="Zhao S."/>
            <person name="Lieberman T.D."/>
            <person name="Swanson P.K."/>
            <person name="Smith M."/>
            <person name="Roesemann S."/>
            <person name="Alexander J.E."/>
            <person name="Rich S.A."/>
            <person name="Livny J."/>
            <person name="Vlamakis H."/>
            <person name="Clish C."/>
            <person name="Bullock K."/>
            <person name="Deik A."/>
            <person name="Scott J."/>
            <person name="Pierce K.A."/>
            <person name="Xavier R.J."/>
            <person name="Alm E.J."/>
        </authorList>
    </citation>
    <scope>NUCLEOTIDE SEQUENCE [LARGE SCALE GENOMIC DNA]</scope>
    <source>
        <strain evidence="1 3">BIOML-A46</strain>
    </source>
</reference>
<dbReference type="Proteomes" id="UP000460666">
    <property type="component" value="Unassembled WGS sequence"/>
</dbReference>
<reference evidence="2 4" key="3">
    <citation type="submission" date="2023-08" db="EMBL/GenBank/DDBJ databases">
        <authorList>
            <person name="Du M."/>
            <person name="Liu C."/>
            <person name="Liu S.-J."/>
        </authorList>
    </citation>
    <scope>NUCLEOTIDE SEQUENCE [LARGE SCALE GENOMIC DNA]</scope>
    <source>
        <strain evidence="2 4">GS077</strain>
    </source>
</reference>
<protein>
    <submittedName>
        <fullName evidence="1">Uncharacterized protein</fullName>
    </submittedName>
</protein>
<evidence type="ECO:0000313" key="1">
    <source>
        <dbReference type="EMBL" id="KAA5000066.1"/>
    </source>
</evidence>
<evidence type="ECO:0000313" key="4">
    <source>
        <dbReference type="Proteomes" id="UP001258434"/>
    </source>
</evidence>
<comment type="caution">
    <text evidence="1">The sequence shown here is derived from an EMBL/GenBank/DDBJ whole genome shotgun (WGS) entry which is preliminary data.</text>
</comment>
<accession>F7LW60</accession>
<dbReference type="AlphaFoldDB" id="F7LW60"/>
<dbReference type="EMBL" id="VWCJ01000003">
    <property type="protein sequence ID" value="KAA5000066.1"/>
    <property type="molecule type" value="Genomic_DNA"/>
</dbReference>
<name>F7LW60_BACFG</name>
<organism evidence="1 3">
    <name type="scientific">Bacteroides fragilis</name>
    <dbReference type="NCBI Taxonomy" id="817"/>
    <lineage>
        <taxon>Bacteria</taxon>
        <taxon>Pseudomonadati</taxon>
        <taxon>Bacteroidota</taxon>
        <taxon>Bacteroidia</taxon>
        <taxon>Bacteroidales</taxon>
        <taxon>Bacteroidaceae</taxon>
        <taxon>Bacteroides</taxon>
    </lineage>
</organism>
<reference evidence="4" key="2">
    <citation type="submission" date="2023-07" db="EMBL/GenBank/DDBJ databases">
        <title>A gut symbiont ubiquitin homologue binds and inactivates peptidyl-prolyl isomerase to mediate the interbacterial arms race in the human gut.</title>
        <authorList>
            <person name="Jiang K."/>
            <person name="Li W."/>
            <person name="Tong M."/>
            <person name="Xu J."/>
            <person name="Chen Z."/>
            <person name="Yang Y."/>
            <person name="Zang Y."/>
            <person name="Jiao X."/>
            <person name="Liu C."/>
            <person name="Lim B."/>
            <person name="Jiang X."/>
            <person name="Wang J."/>
            <person name="Wu D."/>
            <person name="Wang M."/>
            <person name="Liu S.-J."/>
            <person name="Shao F."/>
            <person name="Gao X."/>
        </authorList>
    </citation>
    <scope>NUCLEOTIDE SEQUENCE [LARGE SCALE GENOMIC DNA]</scope>
    <source>
        <strain evidence="4">GS077</strain>
    </source>
</reference>
<dbReference type="HOGENOM" id="CLU_082959_0_0_10"/>
<evidence type="ECO:0000313" key="2">
    <source>
        <dbReference type="EMBL" id="MDT6978516.1"/>
    </source>
</evidence>
<sequence length="273" mass="32058">MKFLITYGNQNYQKAKERLILEAHQTQQFDVIKAYGPEDLPPQITSNPLFMCEKGGGYWIWKSYIIHDMLSQIKENDIIIYVDAGCNLYPTDQWNHYFAIMQKYDLLAFRINCINKRFIKKDVIEYFTPNNGETWKHFYQIAGGILFVKKTDFSLNFTLNWKELSSSNLVADVPPERLANENKGFIGHRHDQAILTGLIYQHMSTHKIKIIWNDFESLRPGQAIHASRISDHGKRSSDIQQPFKQMIKACFVLPLRSLRQLFWELVNKYSRSI</sequence>
<dbReference type="EMBL" id="JAVFHL010000002">
    <property type="protein sequence ID" value="MDT6978516.1"/>
    <property type="molecule type" value="Genomic_DNA"/>
</dbReference>
<dbReference type="Proteomes" id="UP001258434">
    <property type="component" value="Unassembled WGS sequence"/>
</dbReference>